<dbReference type="EMBL" id="JAXIOK010000014">
    <property type="protein sequence ID" value="KAK4755301.1"/>
    <property type="molecule type" value="Genomic_DNA"/>
</dbReference>
<feature type="compositionally biased region" description="Basic and acidic residues" evidence="1">
    <location>
        <begin position="103"/>
        <end position="113"/>
    </location>
</feature>
<comment type="caution">
    <text evidence="3">The sequence shown here is derived from an EMBL/GenBank/DDBJ whole genome shotgun (WGS) entry which is preliminary data.</text>
</comment>
<dbReference type="GO" id="GO:0005634">
    <property type="term" value="C:nucleus"/>
    <property type="evidence" value="ECO:0007669"/>
    <property type="project" value="TreeGrafter"/>
</dbReference>
<sequence>MSTKAINLNEKMPPEEETDISTKTLGSVDSTSLPFDKQNTNGSGQKPPSSADNSTVDVPAKVGEATKASTVVPRVANDVGPDNDIQKKIRRAERFGVQVQLSEAEKRSSRAERFGTTAGMKKPDVLSQSEELKRKARGERFGTSTPPANADDEVAKKKARLARFSSGSAKISSEEEDKRKARAARFSNPLSNPLSEVSGKEAVVGRTIGQS</sequence>
<reference evidence="3 4" key="1">
    <citation type="journal article" date="2023" name="Hortic Res">
        <title>Pangenome of water caltrop reveals structural variations and asymmetric subgenome divergence after allopolyploidization.</title>
        <authorList>
            <person name="Zhang X."/>
            <person name="Chen Y."/>
            <person name="Wang L."/>
            <person name="Yuan Y."/>
            <person name="Fang M."/>
            <person name="Shi L."/>
            <person name="Lu R."/>
            <person name="Comes H.P."/>
            <person name="Ma Y."/>
            <person name="Chen Y."/>
            <person name="Huang G."/>
            <person name="Zhou Y."/>
            <person name="Zheng Z."/>
            <person name="Qiu Y."/>
        </authorList>
    </citation>
    <scope>NUCLEOTIDE SEQUENCE [LARGE SCALE GENOMIC DNA]</scope>
    <source>
        <tissue evidence="3">Roots</tissue>
    </source>
</reference>
<feature type="region of interest" description="Disordered" evidence="1">
    <location>
        <begin position="1"/>
        <end position="211"/>
    </location>
</feature>
<organism evidence="3 4">
    <name type="scientific">Trapa incisa</name>
    <dbReference type="NCBI Taxonomy" id="236973"/>
    <lineage>
        <taxon>Eukaryota</taxon>
        <taxon>Viridiplantae</taxon>
        <taxon>Streptophyta</taxon>
        <taxon>Embryophyta</taxon>
        <taxon>Tracheophyta</taxon>
        <taxon>Spermatophyta</taxon>
        <taxon>Magnoliopsida</taxon>
        <taxon>eudicotyledons</taxon>
        <taxon>Gunneridae</taxon>
        <taxon>Pentapetalae</taxon>
        <taxon>rosids</taxon>
        <taxon>malvids</taxon>
        <taxon>Myrtales</taxon>
        <taxon>Lythraceae</taxon>
        <taxon>Trapa</taxon>
    </lineage>
</organism>
<dbReference type="GO" id="GO:0016973">
    <property type="term" value="P:poly(A)+ mRNA export from nucleus"/>
    <property type="evidence" value="ECO:0007669"/>
    <property type="project" value="InterPro"/>
</dbReference>
<dbReference type="InterPro" id="IPR040746">
    <property type="entry name" value="THO1_MOS11_C"/>
</dbReference>
<keyword evidence="4" id="KW-1185">Reference proteome</keyword>
<dbReference type="Proteomes" id="UP001345219">
    <property type="component" value="Chromosome 8"/>
</dbReference>
<feature type="domain" description="THO1-MOS11 C-terminal" evidence="2">
    <location>
        <begin position="82"/>
        <end position="115"/>
    </location>
</feature>
<dbReference type="PANTHER" id="PTHR47701:SF2">
    <property type="entry name" value="PROTEIN MODIFIER OF SNC1 11"/>
    <property type="match status" value="1"/>
</dbReference>
<gene>
    <name evidence="3" type="ORF">SAY87_009058</name>
</gene>
<evidence type="ECO:0000313" key="4">
    <source>
        <dbReference type="Proteomes" id="UP001345219"/>
    </source>
</evidence>
<name>A0AAN7JW16_9MYRT</name>
<evidence type="ECO:0000256" key="1">
    <source>
        <dbReference type="SAM" id="MobiDB-lite"/>
    </source>
</evidence>
<accession>A0AAN7JW16</accession>
<dbReference type="InterPro" id="IPR044209">
    <property type="entry name" value="MOS11"/>
</dbReference>
<protein>
    <recommendedName>
        <fullName evidence="2">THO1-MOS11 C-terminal domain-containing protein</fullName>
    </recommendedName>
</protein>
<dbReference type="Pfam" id="PF18592">
    <property type="entry name" value="Tho1_MOS11_C"/>
    <property type="match status" value="1"/>
</dbReference>
<feature type="compositionally biased region" description="Polar residues" evidence="1">
    <location>
        <begin position="21"/>
        <end position="56"/>
    </location>
</feature>
<evidence type="ECO:0000313" key="3">
    <source>
        <dbReference type="EMBL" id="KAK4755301.1"/>
    </source>
</evidence>
<evidence type="ECO:0000259" key="2">
    <source>
        <dbReference type="Pfam" id="PF18592"/>
    </source>
</evidence>
<proteinExistence type="predicted"/>
<dbReference type="AlphaFoldDB" id="A0AAN7JW16"/>
<dbReference type="PANTHER" id="PTHR47701">
    <property type="entry name" value="PROTEIN MODIFIER OF SNC1 11"/>
    <property type="match status" value="1"/>
</dbReference>